<dbReference type="Proteomes" id="UP001187682">
    <property type="component" value="Unassembled WGS sequence"/>
</dbReference>
<evidence type="ECO:0000256" key="1">
    <source>
        <dbReference type="SAM" id="SignalP"/>
    </source>
</evidence>
<feature type="signal peptide" evidence="1">
    <location>
        <begin position="1"/>
        <end position="15"/>
    </location>
</feature>
<feature type="domain" description="Ubiquitin 3 binding protein But2 C-terminal" evidence="2">
    <location>
        <begin position="50"/>
        <end position="170"/>
    </location>
</feature>
<dbReference type="EMBL" id="ONZQ02000019">
    <property type="protein sequence ID" value="SPO07244.1"/>
    <property type="molecule type" value="Genomic_DNA"/>
</dbReference>
<reference evidence="3" key="1">
    <citation type="submission" date="2018-03" db="EMBL/GenBank/DDBJ databases">
        <authorList>
            <person name="Guldener U."/>
        </authorList>
    </citation>
    <scope>NUCLEOTIDE SEQUENCE</scope>
</reference>
<evidence type="ECO:0000313" key="4">
    <source>
        <dbReference type="Proteomes" id="UP001187682"/>
    </source>
</evidence>
<sequence>MKFLGFLASATAVTAAAVSAPISARQTGGLLYPWGTYRHWVQTGAIVEDPQDQPLVVKNGNQADETTTIVAFNVPEDAAGKQCQLLFELWSDRDTSTGSQRLDVFTYNNPPADASGIQALLKTKERNEHAGRIIASFDEEAVWEQSYDGWPIIPCPAGERIGIEYVGVGDAVVVQWDIGVTGPRLQILE</sequence>
<evidence type="ECO:0000259" key="2">
    <source>
        <dbReference type="Pfam" id="PF09792"/>
    </source>
</evidence>
<gene>
    <name evidence="3" type="ORF">DNG_09938</name>
</gene>
<comment type="caution">
    <text evidence="3">The sequence shown here is derived from an EMBL/GenBank/DDBJ whole genome shotgun (WGS) entry which is preliminary data.</text>
</comment>
<evidence type="ECO:0000313" key="3">
    <source>
        <dbReference type="EMBL" id="SPO07244.1"/>
    </source>
</evidence>
<dbReference type="InterPro" id="IPR018620">
    <property type="entry name" value="Ubiquitin3-bd_protein_But2_C"/>
</dbReference>
<protein>
    <recommendedName>
        <fullName evidence="2">Ubiquitin 3 binding protein But2 C-terminal domain-containing protein</fullName>
    </recommendedName>
</protein>
<feature type="chain" id="PRO_5042275918" description="Ubiquitin 3 binding protein But2 C-terminal domain-containing protein" evidence="1">
    <location>
        <begin position="16"/>
        <end position="189"/>
    </location>
</feature>
<accession>A0AAE8SZS1</accession>
<keyword evidence="1" id="KW-0732">Signal</keyword>
<keyword evidence="4" id="KW-1185">Reference proteome</keyword>
<organism evidence="3 4">
    <name type="scientific">Cephalotrichum gorgonifer</name>
    <dbReference type="NCBI Taxonomy" id="2041049"/>
    <lineage>
        <taxon>Eukaryota</taxon>
        <taxon>Fungi</taxon>
        <taxon>Dikarya</taxon>
        <taxon>Ascomycota</taxon>
        <taxon>Pezizomycotina</taxon>
        <taxon>Sordariomycetes</taxon>
        <taxon>Hypocreomycetidae</taxon>
        <taxon>Microascales</taxon>
        <taxon>Microascaceae</taxon>
        <taxon>Cephalotrichum</taxon>
    </lineage>
</organism>
<proteinExistence type="predicted"/>
<name>A0AAE8SZS1_9PEZI</name>
<dbReference type="Pfam" id="PF09792">
    <property type="entry name" value="But2"/>
    <property type="match status" value="1"/>
</dbReference>
<dbReference type="AlphaFoldDB" id="A0AAE8SZS1"/>